<dbReference type="PANTHER" id="PTHR46494">
    <property type="entry name" value="CORA FAMILY METAL ION TRANSPORTER (EUROFUNG)"/>
    <property type="match status" value="1"/>
</dbReference>
<dbReference type="GO" id="GO:0015087">
    <property type="term" value="F:cobalt ion transmembrane transporter activity"/>
    <property type="evidence" value="ECO:0007669"/>
    <property type="project" value="UniProtKB-UniRule"/>
</dbReference>
<dbReference type="InterPro" id="IPR004488">
    <property type="entry name" value="Mg/Co-transport_prot_CorA"/>
</dbReference>
<dbReference type="EMBL" id="CP041345">
    <property type="protein sequence ID" value="QKG79253.1"/>
    <property type="molecule type" value="Genomic_DNA"/>
</dbReference>
<keyword evidence="8" id="KW-0460">Magnesium</keyword>
<dbReference type="NCBIfam" id="TIGR00383">
    <property type="entry name" value="corA"/>
    <property type="match status" value="1"/>
</dbReference>
<sequence>MEQLKFKNIAHKKGQPPGTLIYTGNKTDDYEIAVINYNSEEYCEHELNDIEECLPFIDSPKVSWINIVGLHKVDVIEKIGRFFNLHLLVLEDILNVNQRPKVEYSDEYLFVVLRMLTYNELSHQVDSEQVSMVLGKNFVFTFQERKVDVFEPIRHRIRNKTGLIVKNKADYLLYALIDIIVDNYFVILEKIGEEVEILEEDVLLNPSQEVVHTIHRLKRNLLELRKSIWPLREVLNVLNKDETSVINRNTAIYFRDIHDHTIQVIDIVETLRDMVAGLLDVYLSSVSNRMNEIMKVLTIIATIFIPLTFIAGVYGMNFKYMPELNWRFGYPMSVALMLIVGILMVIYFRRKKWL</sequence>
<feature type="transmembrane region" description="Helical" evidence="8">
    <location>
        <begin position="296"/>
        <end position="316"/>
    </location>
</feature>
<dbReference type="GO" id="GO:0005886">
    <property type="term" value="C:plasma membrane"/>
    <property type="evidence" value="ECO:0007669"/>
    <property type="project" value="UniProtKB-SubCell"/>
</dbReference>
<keyword evidence="6 8" id="KW-1133">Transmembrane helix</keyword>
<accession>A0A7D3XYK2</accession>
<reference evidence="9 10" key="1">
    <citation type="submission" date="2019-07" db="EMBL/GenBank/DDBJ databases">
        <title>Thalassofilum flectens gen. nov., sp. nov., a novel moderate thermophilic anaerobe from a shallow sea hot spring in Kunashir Island (Russia), representing a new family in the order Bacteroidales, and proposal of Thalassofilacea fam. nov.</title>
        <authorList>
            <person name="Kochetkova T.V."/>
            <person name="Podosokorskaya O.A."/>
            <person name="Novikov A."/>
            <person name="Elcheninov A.G."/>
            <person name="Toshchakov S.V."/>
            <person name="Kublanov I.V."/>
        </authorList>
    </citation>
    <scope>NUCLEOTIDE SEQUENCE [LARGE SCALE GENOMIC DNA]</scope>
    <source>
        <strain evidence="9 10">38-H</strain>
    </source>
</reference>
<protein>
    <recommendedName>
        <fullName evidence="8">Magnesium transport protein CorA</fullName>
    </recommendedName>
</protein>
<dbReference type="Pfam" id="PF01544">
    <property type="entry name" value="CorA"/>
    <property type="match status" value="1"/>
</dbReference>
<evidence type="ECO:0000256" key="7">
    <source>
        <dbReference type="ARBA" id="ARBA00023136"/>
    </source>
</evidence>
<evidence type="ECO:0000313" key="9">
    <source>
        <dbReference type="EMBL" id="QKG79253.1"/>
    </source>
</evidence>
<evidence type="ECO:0000256" key="6">
    <source>
        <dbReference type="ARBA" id="ARBA00022989"/>
    </source>
</evidence>
<dbReference type="SUPFAM" id="SSF144083">
    <property type="entry name" value="Magnesium transport protein CorA, transmembrane region"/>
    <property type="match status" value="1"/>
</dbReference>
<evidence type="ECO:0000256" key="8">
    <source>
        <dbReference type="RuleBase" id="RU362010"/>
    </source>
</evidence>
<dbReference type="KEGG" id="ttz:FHG85_02900"/>
<dbReference type="AlphaFoldDB" id="A0A7D3XYK2"/>
<keyword evidence="8" id="KW-0406">Ion transport</keyword>
<dbReference type="GO" id="GO:0050897">
    <property type="term" value="F:cobalt ion binding"/>
    <property type="evidence" value="ECO:0007669"/>
    <property type="project" value="TreeGrafter"/>
</dbReference>
<dbReference type="Gene3D" id="1.20.58.340">
    <property type="entry name" value="Magnesium transport protein CorA, transmembrane region"/>
    <property type="match status" value="2"/>
</dbReference>
<dbReference type="InterPro" id="IPR045861">
    <property type="entry name" value="CorA_cytoplasmic_dom"/>
</dbReference>
<evidence type="ECO:0000256" key="4">
    <source>
        <dbReference type="ARBA" id="ARBA00022475"/>
    </source>
</evidence>
<dbReference type="CDD" id="cd12828">
    <property type="entry name" value="TmCorA-like_1"/>
    <property type="match status" value="1"/>
</dbReference>
<evidence type="ECO:0000256" key="3">
    <source>
        <dbReference type="ARBA" id="ARBA00022448"/>
    </source>
</evidence>
<evidence type="ECO:0000256" key="2">
    <source>
        <dbReference type="ARBA" id="ARBA00009765"/>
    </source>
</evidence>
<dbReference type="PANTHER" id="PTHR46494:SF1">
    <property type="entry name" value="CORA FAMILY METAL ION TRANSPORTER (EUROFUNG)"/>
    <property type="match status" value="1"/>
</dbReference>
<keyword evidence="4 8" id="KW-1003">Cell membrane</keyword>
<dbReference type="SUPFAM" id="SSF143865">
    <property type="entry name" value="CorA soluble domain-like"/>
    <property type="match status" value="1"/>
</dbReference>
<name>A0A7D3XYK2_9BACT</name>
<proteinExistence type="inferred from homology"/>
<keyword evidence="7 8" id="KW-0472">Membrane</keyword>
<dbReference type="GO" id="GO:0015095">
    <property type="term" value="F:magnesium ion transmembrane transporter activity"/>
    <property type="evidence" value="ECO:0007669"/>
    <property type="project" value="UniProtKB-UniRule"/>
</dbReference>
<evidence type="ECO:0000256" key="5">
    <source>
        <dbReference type="ARBA" id="ARBA00022692"/>
    </source>
</evidence>
<dbReference type="RefSeq" id="WP_173072835.1">
    <property type="nucleotide sequence ID" value="NZ_CP041345.1"/>
</dbReference>
<dbReference type="FunFam" id="3.30.460.20:FF:000008">
    <property type="entry name" value="Cobalt/magnesium transport protein CorA"/>
    <property type="match status" value="1"/>
</dbReference>
<comment type="subcellular location">
    <subcellularLocation>
        <location evidence="1">Cell membrane</location>
        <topology evidence="1">Multi-pass membrane protein</topology>
    </subcellularLocation>
    <subcellularLocation>
        <location evidence="8">Membrane</location>
        <topology evidence="8">Multi-pass membrane protein</topology>
    </subcellularLocation>
</comment>
<keyword evidence="10" id="KW-1185">Reference proteome</keyword>
<keyword evidence="3 8" id="KW-0813">Transport</keyword>
<dbReference type="Gene3D" id="3.30.460.20">
    <property type="entry name" value="CorA soluble domain-like"/>
    <property type="match status" value="1"/>
</dbReference>
<dbReference type="InterPro" id="IPR045863">
    <property type="entry name" value="CorA_TM1_TM2"/>
</dbReference>
<comment type="function">
    <text evidence="8">Mediates influx of magnesium ions.</text>
</comment>
<gene>
    <name evidence="8 9" type="primary">corA</name>
    <name evidence="9" type="ORF">FHG85_02900</name>
</gene>
<dbReference type="FunFam" id="1.20.58.340:FF:000012">
    <property type="entry name" value="Magnesium transport protein CorA"/>
    <property type="match status" value="1"/>
</dbReference>
<dbReference type="Proteomes" id="UP000500961">
    <property type="component" value="Chromosome"/>
</dbReference>
<dbReference type="GO" id="GO:0000287">
    <property type="term" value="F:magnesium ion binding"/>
    <property type="evidence" value="ECO:0007669"/>
    <property type="project" value="TreeGrafter"/>
</dbReference>
<comment type="similarity">
    <text evidence="2 8">Belongs to the CorA metal ion transporter (MIT) (TC 1.A.35) family.</text>
</comment>
<dbReference type="InterPro" id="IPR002523">
    <property type="entry name" value="MgTranspt_CorA/ZnTranspt_ZntB"/>
</dbReference>
<evidence type="ECO:0000256" key="1">
    <source>
        <dbReference type="ARBA" id="ARBA00004651"/>
    </source>
</evidence>
<feature type="transmembrane region" description="Helical" evidence="8">
    <location>
        <begin position="328"/>
        <end position="348"/>
    </location>
</feature>
<keyword evidence="5 8" id="KW-0812">Transmembrane</keyword>
<evidence type="ECO:0000313" key="10">
    <source>
        <dbReference type="Proteomes" id="UP000500961"/>
    </source>
</evidence>
<organism evidence="9 10">
    <name type="scientific">Tenuifilum thalassicum</name>
    <dbReference type="NCBI Taxonomy" id="2590900"/>
    <lineage>
        <taxon>Bacteria</taxon>
        <taxon>Pseudomonadati</taxon>
        <taxon>Bacteroidota</taxon>
        <taxon>Bacteroidia</taxon>
        <taxon>Bacteroidales</taxon>
        <taxon>Tenuifilaceae</taxon>
        <taxon>Tenuifilum</taxon>
    </lineage>
</organism>